<feature type="region of interest" description="Disordered" evidence="1">
    <location>
        <begin position="202"/>
        <end position="223"/>
    </location>
</feature>
<accession>A0A448WKW1</accession>
<proteinExistence type="predicted"/>
<gene>
    <name evidence="2" type="ORF">PXEA_LOCUS7667</name>
</gene>
<organism evidence="2 3">
    <name type="scientific">Protopolystoma xenopodis</name>
    <dbReference type="NCBI Taxonomy" id="117903"/>
    <lineage>
        <taxon>Eukaryota</taxon>
        <taxon>Metazoa</taxon>
        <taxon>Spiralia</taxon>
        <taxon>Lophotrochozoa</taxon>
        <taxon>Platyhelminthes</taxon>
        <taxon>Monogenea</taxon>
        <taxon>Polyopisthocotylea</taxon>
        <taxon>Polystomatidea</taxon>
        <taxon>Polystomatidae</taxon>
        <taxon>Protopolystoma</taxon>
    </lineage>
</organism>
<feature type="compositionally biased region" description="Polar residues" evidence="1">
    <location>
        <begin position="13"/>
        <end position="23"/>
    </location>
</feature>
<dbReference type="EMBL" id="CAAALY010020428">
    <property type="protein sequence ID" value="VEL14227.1"/>
    <property type="molecule type" value="Genomic_DNA"/>
</dbReference>
<keyword evidence="3" id="KW-1185">Reference proteome</keyword>
<name>A0A448WKW1_9PLAT</name>
<evidence type="ECO:0000313" key="2">
    <source>
        <dbReference type="EMBL" id="VEL14227.1"/>
    </source>
</evidence>
<dbReference type="AlphaFoldDB" id="A0A448WKW1"/>
<feature type="compositionally biased region" description="Polar residues" evidence="1">
    <location>
        <begin position="205"/>
        <end position="219"/>
    </location>
</feature>
<feature type="compositionally biased region" description="Polar residues" evidence="1">
    <location>
        <begin position="46"/>
        <end position="59"/>
    </location>
</feature>
<sequence>MTTTSASTTSSSQRPLHSLSLSLAPQPHNSPHPPPHSNLGCPSVVHSGQKQTRPAQTNRRSQFLSLFSRQLAGLHLPVTPALSPHPFPHFRHTASLLSYTHRATLSFCQTAARLGRIEIPHAHFITRTGEQTYRPSGADSFAALPPHPSCPTASTNETARFCVSPACTTCALVGRAKCIVSQQNIALLPRDGVSRKLYRHPPIQAQPSTTQSANRNPSASHGGLEMPPLCLQTHCLKQACDKPRSRKPES</sequence>
<evidence type="ECO:0000256" key="1">
    <source>
        <dbReference type="SAM" id="MobiDB-lite"/>
    </source>
</evidence>
<feature type="region of interest" description="Disordered" evidence="1">
    <location>
        <begin position="1"/>
        <end position="59"/>
    </location>
</feature>
<protein>
    <submittedName>
        <fullName evidence="2">Uncharacterized protein</fullName>
    </submittedName>
</protein>
<dbReference type="Proteomes" id="UP000784294">
    <property type="component" value="Unassembled WGS sequence"/>
</dbReference>
<evidence type="ECO:0000313" key="3">
    <source>
        <dbReference type="Proteomes" id="UP000784294"/>
    </source>
</evidence>
<comment type="caution">
    <text evidence="2">The sequence shown here is derived from an EMBL/GenBank/DDBJ whole genome shotgun (WGS) entry which is preliminary data.</text>
</comment>
<feature type="compositionally biased region" description="Low complexity" evidence="1">
    <location>
        <begin position="1"/>
        <end position="12"/>
    </location>
</feature>
<reference evidence="2" key="1">
    <citation type="submission" date="2018-11" db="EMBL/GenBank/DDBJ databases">
        <authorList>
            <consortium name="Pathogen Informatics"/>
        </authorList>
    </citation>
    <scope>NUCLEOTIDE SEQUENCE</scope>
</reference>